<organism evidence="2 3">
    <name type="scientific">Candidatus Curtissbacteria bacterium RIFOXYA1_FULL_41_14</name>
    <dbReference type="NCBI Taxonomy" id="1797737"/>
    <lineage>
        <taxon>Bacteria</taxon>
        <taxon>Candidatus Curtissiibacteriota</taxon>
    </lineage>
</organism>
<dbReference type="InterPro" id="IPR036291">
    <property type="entry name" value="NAD(P)-bd_dom_sf"/>
</dbReference>
<accession>A0A1F5HB22</accession>
<dbReference type="Gene3D" id="3.90.25.10">
    <property type="entry name" value="UDP-galactose 4-epimerase, domain 1"/>
    <property type="match status" value="1"/>
</dbReference>
<dbReference type="PANTHER" id="PTHR43000">
    <property type="entry name" value="DTDP-D-GLUCOSE 4,6-DEHYDRATASE-RELATED"/>
    <property type="match status" value="1"/>
</dbReference>
<reference evidence="2 3" key="1">
    <citation type="journal article" date="2016" name="Nat. Commun.">
        <title>Thousands of microbial genomes shed light on interconnected biogeochemical processes in an aquifer system.</title>
        <authorList>
            <person name="Anantharaman K."/>
            <person name="Brown C.T."/>
            <person name="Hug L.A."/>
            <person name="Sharon I."/>
            <person name="Castelle C.J."/>
            <person name="Probst A.J."/>
            <person name="Thomas B.C."/>
            <person name="Singh A."/>
            <person name="Wilkins M.J."/>
            <person name="Karaoz U."/>
            <person name="Brodie E.L."/>
            <person name="Williams K.H."/>
            <person name="Hubbard S.S."/>
            <person name="Banfield J.F."/>
        </authorList>
    </citation>
    <scope>NUCLEOTIDE SEQUENCE [LARGE SCALE GENOMIC DNA]</scope>
</reference>
<dbReference type="STRING" id="1797737.A2196_01090"/>
<dbReference type="InterPro" id="IPR016040">
    <property type="entry name" value="NAD(P)-bd_dom"/>
</dbReference>
<proteinExistence type="predicted"/>
<dbReference type="Pfam" id="PF16363">
    <property type="entry name" value="GDP_Man_Dehyd"/>
    <property type="match status" value="1"/>
</dbReference>
<protein>
    <recommendedName>
        <fullName evidence="1">NAD(P)-binding domain-containing protein</fullName>
    </recommendedName>
</protein>
<evidence type="ECO:0000259" key="1">
    <source>
        <dbReference type="Pfam" id="PF16363"/>
    </source>
</evidence>
<name>A0A1F5HB22_9BACT</name>
<comment type="caution">
    <text evidence="2">The sequence shown here is derived from an EMBL/GenBank/DDBJ whole genome shotgun (WGS) entry which is preliminary data.</text>
</comment>
<sequence length="325" mass="36475">MKKALITGIAGFAGSHLAELLLSQKISVCGFFLSSHPTGNLKQIKAQIKVVACDLQNTKAVEKEVRLINPDYVFHLAAFSSPADSFKNPKETLQNNIFCQINLLESLVKIRSKAKILVIGSADEYGQIDEKYLPADENTPLKPNSPYAVSKVAQDMLGLQFFLHHKLHIVRVRPFNHIGPRQSVNFVVSAFASRIVSLEKQGKGTMKVGNLNSFRDFTDVRDMVRAYLLALDSGIPGEVYNIGCGKSIQIRKILDMLLSLSSAKIKIEKDPSLLRPVEIEKIYCNFDKFKKQTGWQPRIPLLKTLSDTIEYERSKLKFEARSTKH</sequence>
<dbReference type="SUPFAM" id="SSF51735">
    <property type="entry name" value="NAD(P)-binding Rossmann-fold domains"/>
    <property type="match status" value="1"/>
</dbReference>
<dbReference type="Proteomes" id="UP000176751">
    <property type="component" value="Unassembled WGS sequence"/>
</dbReference>
<feature type="domain" description="NAD(P)-binding" evidence="1">
    <location>
        <begin position="5"/>
        <end position="305"/>
    </location>
</feature>
<evidence type="ECO:0000313" key="3">
    <source>
        <dbReference type="Proteomes" id="UP000176751"/>
    </source>
</evidence>
<gene>
    <name evidence="2" type="ORF">A2196_01090</name>
</gene>
<dbReference type="Gene3D" id="3.40.50.720">
    <property type="entry name" value="NAD(P)-binding Rossmann-like Domain"/>
    <property type="match status" value="1"/>
</dbReference>
<dbReference type="AlphaFoldDB" id="A0A1F5HB22"/>
<dbReference type="EMBL" id="MFCA01000029">
    <property type="protein sequence ID" value="OGE01289.1"/>
    <property type="molecule type" value="Genomic_DNA"/>
</dbReference>
<evidence type="ECO:0000313" key="2">
    <source>
        <dbReference type="EMBL" id="OGE01289.1"/>
    </source>
</evidence>